<evidence type="ECO:0000256" key="1">
    <source>
        <dbReference type="SAM" id="MobiDB-lite"/>
    </source>
</evidence>
<evidence type="ECO:0000259" key="2">
    <source>
        <dbReference type="PROSITE" id="PS50174"/>
    </source>
</evidence>
<dbReference type="AlphaFoldDB" id="A0A0B2VPW6"/>
<dbReference type="PANTHER" id="PTHR14390:SF2">
    <property type="entry name" value="G PATCH DOMAIN-CONTAINING PROTEIN 3"/>
    <property type="match status" value="1"/>
</dbReference>
<accession>A0A0B2VPW6</accession>
<feature type="compositionally biased region" description="Acidic residues" evidence="1">
    <location>
        <begin position="287"/>
        <end position="299"/>
    </location>
</feature>
<feature type="region of interest" description="Disordered" evidence="1">
    <location>
        <begin position="508"/>
        <end position="532"/>
    </location>
</feature>
<dbReference type="InterPro" id="IPR040341">
    <property type="entry name" value="GPATCH3"/>
</dbReference>
<dbReference type="STRING" id="6265.A0A0B2VPW6"/>
<dbReference type="GO" id="GO:0045893">
    <property type="term" value="P:positive regulation of DNA-templated transcription"/>
    <property type="evidence" value="ECO:0007669"/>
    <property type="project" value="TreeGrafter"/>
</dbReference>
<keyword evidence="4" id="KW-1185">Reference proteome</keyword>
<comment type="caution">
    <text evidence="3">The sequence shown here is derived from an EMBL/GenBank/DDBJ whole genome shotgun (WGS) entry which is preliminary data.</text>
</comment>
<reference evidence="3 4" key="1">
    <citation type="submission" date="2014-11" db="EMBL/GenBank/DDBJ databases">
        <title>Genetic blueprint of the zoonotic pathogen Toxocara canis.</title>
        <authorList>
            <person name="Zhu X.-Q."/>
            <person name="Korhonen P.K."/>
            <person name="Cai H."/>
            <person name="Young N.D."/>
            <person name="Nejsum P."/>
            <person name="von Samson-Himmelstjerna G."/>
            <person name="Boag P.R."/>
            <person name="Tan P."/>
            <person name="Li Q."/>
            <person name="Min J."/>
            <person name="Yang Y."/>
            <person name="Wang X."/>
            <person name="Fang X."/>
            <person name="Hall R.S."/>
            <person name="Hofmann A."/>
            <person name="Sternberg P.W."/>
            <person name="Jex A.R."/>
            <person name="Gasser R.B."/>
        </authorList>
    </citation>
    <scope>NUCLEOTIDE SEQUENCE [LARGE SCALE GENOMIC DNA]</scope>
    <source>
        <strain evidence="3">PN_DK_2014</strain>
    </source>
</reference>
<dbReference type="GO" id="GO:0039536">
    <property type="term" value="P:negative regulation of RIG-I signaling pathway"/>
    <property type="evidence" value="ECO:0007669"/>
    <property type="project" value="InterPro"/>
</dbReference>
<dbReference type="Pfam" id="PF01585">
    <property type="entry name" value="G-patch"/>
    <property type="match status" value="1"/>
</dbReference>
<feature type="domain" description="G-patch" evidence="2">
    <location>
        <begin position="433"/>
        <end position="487"/>
    </location>
</feature>
<name>A0A0B2VPW6_TOXCA</name>
<proteinExistence type="predicted"/>
<sequence length="532" mass="60727">MSIAFNKVRNRDVFDRFYLSQVSQPDRVQSVVDCDSAGVSACVSSKSTSINDAAYALIRNIPGSFHSKDLRRYFSDYVENGKFSCFHFRHRPEIQRTSSDLEVGTSEATSKQRCCCVVRFASAEERSTFINKYHMKFWSNSQGNDIPLRCFVFPLKVETASSGDDDILSLSDLRSLIELRPPALMPRGNVGTPSEHFLEQIRLCKLPPTVVGKLGIQSRHRLRKFGAVHLEYDSTKPSSSSSCTGARAFRLHQGSGIKTQLYDEGIEDDRTRNLSSEEKAVARQEPDNDDGEDDDKDECEEWERHEAIYDDVTEQERTKPKKYEEEIEVTWEKGGPGLVWYTDTFYWNQIEQGDDCDWKWADDWDVDYSIYYDRADGTLDAKQAVEIRKDDKLRCGEITESCFKKKPVLLSRKRRASGSDADIGVVGGFEKHTKGIGSKLMRRFGWEPGRGLGRDNRGRISTLSIELDELGGTQLSGERRGVGYRGEKLQRSGFIKRAEHHISTIYDEREETKEKGPESVLRRGEPTIMKYR</sequence>
<dbReference type="EMBL" id="JPKZ01001231">
    <property type="protein sequence ID" value="KHN83075.1"/>
    <property type="molecule type" value="Genomic_DNA"/>
</dbReference>
<dbReference type="OMA" id="GGFHCFH"/>
<dbReference type="Proteomes" id="UP000031036">
    <property type="component" value="Unassembled WGS sequence"/>
</dbReference>
<dbReference type="PROSITE" id="PS50174">
    <property type="entry name" value="G_PATCH"/>
    <property type="match status" value="1"/>
</dbReference>
<dbReference type="InterPro" id="IPR000467">
    <property type="entry name" value="G_patch_dom"/>
</dbReference>
<dbReference type="GO" id="GO:0003676">
    <property type="term" value="F:nucleic acid binding"/>
    <property type="evidence" value="ECO:0007669"/>
    <property type="project" value="InterPro"/>
</dbReference>
<evidence type="ECO:0000313" key="4">
    <source>
        <dbReference type="Proteomes" id="UP000031036"/>
    </source>
</evidence>
<feature type="compositionally biased region" description="Basic and acidic residues" evidence="1">
    <location>
        <begin position="508"/>
        <end position="525"/>
    </location>
</feature>
<evidence type="ECO:0000313" key="3">
    <source>
        <dbReference type="EMBL" id="KHN83075.1"/>
    </source>
</evidence>
<organism evidence="3 4">
    <name type="scientific">Toxocara canis</name>
    <name type="common">Canine roundworm</name>
    <dbReference type="NCBI Taxonomy" id="6265"/>
    <lineage>
        <taxon>Eukaryota</taxon>
        <taxon>Metazoa</taxon>
        <taxon>Ecdysozoa</taxon>
        <taxon>Nematoda</taxon>
        <taxon>Chromadorea</taxon>
        <taxon>Rhabditida</taxon>
        <taxon>Spirurina</taxon>
        <taxon>Ascaridomorpha</taxon>
        <taxon>Ascaridoidea</taxon>
        <taxon>Toxocaridae</taxon>
        <taxon>Toxocara</taxon>
    </lineage>
</organism>
<dbReference type="SMART" id="SM00443">
    <property type="entry name" value="G_patch"/>
    <property type="match status" value="1"/>
</dbReference>
<protein>
    <submittedName>
        <fullName evidence="3">G patch domain-containing protein 3</fullName>
    </submittedName>
</protein>
<dbReference type="GO" id="GO:0032480">
    <property type="term" value="P:negative regulation of type I interferon production"/>
    <property type="evidence" value="ECO:0007669"/>
    <property type="project" value="InterPro"/>
</dbReference>
<dbReference type="OrthoDB" id="5842926at2759"/>
<feature type="region of interest" description="Disordered" evidence="1">
    <location>
        <begin position="260"/>
        <end position="299"/>
    </location>
</feature>
<feature type="compositionally biased region" description="Basic and acidic residues" evidence="1">
    <location>
        <begin position="268"/>
        <end position="286"/>
    </location>
</feature>
<gene>
    <name evidence="3" type="primary">GPATCH3</name>
    <name evidence="3" type="ORF">Tcan_04909</name>
</gene>
<dbReference type="PANTHER" id="PTHR14390">
    <property type="entry name" value="G PATCH DOMAIN CONTAINING PROTEIN 3"/>
    <property type="match status" value="1"/>
</dbReference>